<comment type="caution">
    <text evidence="2">The sequence shown here is derived from an EMBL/GenBank/DDBJ whole genome shotgun (WGS) entry which is preliminary data.</text>
</comment>
<dbReference type="SUPFAM" id="SSF53448">
    <property type="entry name" value="Nucleotide-diphospho-sugar transferases"/>
    <property type="match status" value="1"/>
</dbReference>
<dbReference type="PANTHER" id="PTHR43685">
    <property type="entry name" value="GLYCOSYLTRANSFERASE"/>
    <property type="match status" value="1"/>
</dbReference>
<protein>
    <submittedName>
        <fullName evidence="2">Glycosyltransferase family 2 protein</fullName>
    </submittedName>
</protein>
<dbReference type="GO" id="GO:0044010">
    <property type="term" value="P:single-species biofilm formation"/>
    <property type="evidence" value="ECO:0007669"/>
    <property type="project" value="TreeGrafter"/>
</dbReference>
<gene>
    <name evidence="2" type="ORF">E4M00_13030</name>
</gene>
<dbReference type="Gene3D" id="3.90.550.10">
    <property type="entry name" value="Spore Coat Polysaccharide Biosynthesis Protein SpsA, Chain A"/>
    <property type="match status" value="1"/>
</dbReference>
<organism evidence="2 3">
    <name type="scientific">Orlajensenia leifsoniae</name>
    <dbReference type="NCBI Taxonomy" id="2561933"/>
    <lineage>
        <taxon>Bacteria</taxon>
        <taxon>Bacillati</taxon>
        <taxon>Actinomycetota</taxon>
        <taxon>Actinomycetes</taxon>
        <taxon>Micrococcales</taxon>
        <taxon>Microbacteriaceae</taxon>
        <taxon>Orlajensenia</taxon>
    </lineage>
</organism>
<dbReference type="EMBL" id="SPQZ01000004">
    <property type="protein sequence ID" value="TFV96974.1"/>
    <property type="molecule type" value="Genomic_DNA"/>
</dbReference>
<dbReference type="InterPro" id="IPR050834">
    <property type="entry name" value="Glycosyltransf_2"/>
</dbReference>
<feature type="domain" description="Glycosyltransferase 2-like" evidence="1">
    <location>
        <begin position="7"/>
        <end position="134"/>
    </location>
</feature>
<evidence type="ECO:0000313" key="2">
    <source>
        <dbReference type="EMBL" id="TFV96974.1"/>
    </source>
</evidence>
<dbReference type="InterPro" id="IPR001173">
    <property type="entry name" value="Glyco_trans_2-like"/>
</dbReference>
<evidence type="ECO:0000313" key="3">
    <source>
        <dbReference type="Proteomes" id="UP000298127"/>
    </source>
</evidence>
<dbReference type="AlphaFoldDB" id="A0A4Y9QWW8"/>
<accession>A0A4Y9QWW8</accession>
<name>A0A4Y9QWW8_9MICO</name>
<keyword evidence="3" id="KW-1185">Reference proteome</keyword>
<reference evidence="2 3" key="1">
    <citation type="journal article" date="2018" name="J. Microbiol.">
        <title>Leifsonia flava sp. nov., a novel actinobacterium isolated from the rhizosphere of Aquilegia viridiflora.</title>
        <authorList>
            <person name="Cai Y."/>
            <person name="Tao W.Z."/>
            <person name="Ma Y.J."/>
            <person name="Cheng J."/>
            <person name="Zhang M.Y."/>
            <person name="Zhang Y.X."/>
        </authorList>
    </citation>
    <scope>NUCLEOTIDE SEQUENCE [LARGE SCALE GENOMIC DNA]</scope>
    <source>
        <strain evidence="2 3">SYP-B2174</strain>
    </source>
</reference>
<keyword evidence="2" id="KW-0808">Transferase</keyword>
<dbReference type="PANTHER" id="PTHR43685:SF2">
    <property type="entry name" value="GLYCOSYLTRANSFERASE 2-LIKE DOMAIN-CONTAINING PROTEIN"/>
    <property type="match status" value="1"/>
</dbReference>
<evidence type="ECO:0000259" key="1">
    <source>
        <dbReference type="Pfam" id="PF00535"/>
    </source>
</evidence>
<dbReference type="InterPro" id="IPR029044">
    <property type="entry name" value="Nucleotide-diphossugar_trans"/>
</dbReference>
<dbReference type="GO" id="GO:0016740">
    <property type="term" value="F:transferase activity"/>
    <property type="evidence" value="ECO:0007669"/>
    <property type="project" value="UniProtKB-KW"/>
</dbReference>
<proteinExistence type="predicted"/>
<dbReference type="Pfam" id="PF00535">
    <property type="entry name" value="Glycos_transf_2"/>
    <property type="match status" value="1"/>
</dbReference>
<dbReference type="CDD" id="cd00761">
    <property type="entry name" value="Glyco_tranf_GTA_type"/>
    <property type="match status" value="1"/>
</dbReference>
<sequence>MTSVDVSVVIPAYNAAEFLGDAVERLLRQTIAVEIVVVDDGSRDSTARVGAALAERHPSVVFVPLAENGGVAAAREAGVAASSGRFIWFVDADDEWTTDAAETLLAAADGFAADVVCAGAEYLSVDGSRRPVPSLPPGTVDGATAFRAMLLGRVSGHLWNKLFARRLFPAITFTRSRVHSDQAMVAQLLVAAETVAGIRDTVYTYRLRSGSIIRSNTQRAQSLEQVGAVVRDCARRVGAGDGRELEYYTARFSLLSRMKDATSGAYTEQESRALVRTARGEMTPAVVLSLARAREPQRFALLVAARTSMPLYRRIMSSRGARE</sequence>
<dbReference type="RefSeq" id="WP_135120930.1">
    <property type="nucleotide sequence ID" value="NZ_SPQZ01000004.1"/>
</dbReference>
<dbReference type="Proteomes" id="UP000298127">
    <property type="component" value="Unassembled WGS sequence"/>
</dbReference>